<dbReference type="InterPro" id="IPR000618">
    <property type="entry name" value="Insect_cuticle"/>
</dbReference>
<dbReference type="PANTHER" id="PTHR12236:SF79">
    <property type="entry name" value="CUTICULAR PROTEIN 50CB-RELATED"/>
    <property type="match status" value="1"/>
</dbReference>
<evidence type="ECO:0000313" key="5">
    <source>
        <dbReference type="Proteomes" id="UP000747542"/>
    </source>
</evidence>
<proteinExistence type="predicted"/>
<dbReference type="Proteomes" id="UP000747542">
    <property type="component" value="Unassembled WGS sequence"/>
</dbReference>
<evidence type="ECO:0000256" key="3">
    <source>
        <dbReference type="SAM" id="SignalP"/>
    </source>
</evidence>
<dbReference type="EMBL" id="JAHLQT010028818">
    <property type="protein sequence ID" value="KAG7161677.1"/>
    <property type="molecule type" value="Genomic_DNA"/>
</dbReference>
<comment type="caution">
    <text evidence="4">The sequence shown here is derived from an EMBL/GenBank/DDBJ whole genome shotgun (WGS) entry which is preliminary data.</text>
</comment>
<evidence type="ECO:0000256" key="1">
    <source>
        <dbReference type="ARBA" id="ARBA00022460"/>
    </source>
</evidence>
<keyword evidence="1 2" id="KW-0193">Cuticle</keyword>
<organism evidence="4 5">
    <name type="scientific">Homarus americanus</name>
    <name type="common">American lobster</name>
    <dbReference type="NCBI Taxonomy" id="6706"/>
    <lineage>
        <taxon>Eukaryota</taxon>
        <taxon>Metazoa</taxon>
        <taxon>Ecdysozoa</taxon>
        <taxon>Arthropoda</taxon>
        <taxon>Crustacea</taxon>
        <taxon>Multicrustacea</taxon>
        <taxon>Malacostraca</taxon>
        <taxon>Eumalacostraca</taxon>
        <taxon>Eucarida</taxon>
        <taxon>Decapoda</taxon>
        <taxon>Pleocyemata</taxon>
        <taxon>Astacidea</taxon>
        <taxon>Nephropoidea</taxon>
        <taxon>Nephropidae</taxon>
        <taxon>Homarus</taxon>
    </lineage>
</organism>
<feature type="chain" id="PRO_5035212168" evidence="3">
    <location>
        <begin position="19"/>
        <end position="116"/>
    </location>
</feature>
<evidence type="ECO:0000313" key="4">
    <source>
        <dbReference type="EMBL" id="KAG7161677.1"/>
    </source>
</evidence>
<dbReference type="AlphaFoldDB" id="A0A8J5MSB1"/>
<name>A0A8J5MSB1_HOMAM</name>
<accession>A0A8J5MSB1</accession>
<evidence type="ECO:0000256" key="2">
    <source>
        <dbReference type="PROSITE-ProRule" id="PRU00497"/>
    </source>
</evidence>
<dbReference type="OrthoDB" id="6365837at2759"/>
<protein>
    <submittedName>
        <fullName evidence="4">Pro-resilin-like 122</fullName>
    </submittedName>
</protein>
<keyword evidence="3" id="KW-0732">Signal</keyword>
<dbReference type="PROSITE" id="PS00233">
    <property type="entry name" value="CHIT_BIND_RR_1"/>
    <property type="match status" value="1"/>
</dbReference>
<keyword evidence="5" id="KW-1185">Reference proteome</keyword>
<reference evidence="4" key="1">
    <citation type="journal article" date="2021" name="Sci. Adv.">
        <title>The American lobster genome reveals insights on longevity, neural, and immune adaptations.</title>
        <authorList>
            <person name="Polinski J.M."/>
            <person name="Zimin A.V."/>
            <person name="Clark K.F."/>
            <person name="Kohn A.B."/>
            <person name="Sadowski N."/>
            <person name="Timp W."/>
            <person name="Ptitsyn A."/>
            <person name="Khanna P."/>
            <person name="Romanova D.Y."/>
            <person name="Williams P."/>
            <person name="Greenwood S.J."/>
            <person name="Moroz L.L."/>
            <person name="Walt D.R."/>
            <person name="Bodnar A.G."/>
        </authorList>
    </citation>
    <scope>NUCLEOTIDE SEQUENCE</scope>
    <source>
        <strain evidence="4">GMGI-L3</strain>
    </source>
</reference>
<sequence length="116" mass="12707">MIFQVAVAVLVVVVGALAHPDGYEPAYPSEPLPYHFNYAVHDDYKGTHFGQNEKSDGDAVYGSYTVALPDGRKQTVDYTADHYKGFVAKVSYDGQAKHPKHYGPAVTFKQNGGGYH</sequence>
<dbReference type="GO" id="GO:0031012">
    <property type="term" value="C:extracellular matrix"/>
    <property type="evidence" value="ECO:0007669"/>
    <property type="project" value="TreeGrafter"/>
</dbReference>
<feature type="signal peptide" evidence="3">
    <location>
        <begin position="1"/>
        <end position="18"/>
    </location>
</feature>
<dbReference type="Pfam" id="PF00379">
    <property type="entry name" value="Chitin_bind_4"/>
    <property type="match status" value="1"/>
</dbReference>
<gene>
    <name evidence="4" type="ORF">Hamer_G021017</name>
</gene>
<dbReference type="PROSITE" id="PS51155">
    <property type="entry name" value="CHIT_BIND_RR_2"/>
    <property type="match status" value="1"/>
</dbReference>
<dbReference type="InterPro" id="IPR051217">
    <property type="entry name" value="Insect_Cuticle_Struc_Prot"/>
</dbReference>
<dbReference type="GO" id="GO:0005615">
    <property type="term" value="C:extracellular space"/>
    <property type="evidence" value="ECO:0007669"/>
    <property type="project" value="TreeGrafter"/>
</dbReference>
<dbReference type="PANTHER" id="PTHR12236">
    <property type="entry name" value="STRUCTURAL CONTITUENT OF CUTICLE"/>
    <property type="match status" value="1"/>
</dbReference>
<dbReference type="GO" id="GO:0042302">
    <property type="term" value="F:structural constituent of cuticle"/>
    <property type="evidence" value="ECO:0007669"/>
    <property type="project" value="UniProtKB-UniRule"/>
</dbReference>
<dbReference type="InterPro" id="IPR031311">
    <property type="entry name" value="CHIT_BIND_RR_consensus"/>
</dbReference>